<accession>A0A5C3LXM6</accession>
<feature type="compositionally biased region" description="Basic and acidic residues" evidence="1">
    <location>
        <begin position="277"/>
        <end position="286"/>
    </location>
</feature>
<dbReference type="EMBL" id="ML213647">
    <property type="protein sequence ID" value="TFK33521.1"/>
    <property type="molecule type" value="Genomic_DNA"/>
</dbReference>
<evidence type="ECO:0000256" key="1">
    <source>
        <dbReference type="SAM" id="MobiDB-lite"/>
    </source>
</evidence>
<dbReference type="Proteomes" id="UP000308652">
    <property type="component" value="Unassembled WGS sequence"/>
</dbReference>
<name>A0A5C3LXM6_9AGAR</name>
<feature type="compositionally biased region" description="Polar residues" evidence="1">
    <location>
        <begin position="264"/>
        <end position="275"/>
    </location>
</feature>
<evidence type="ECO:0000256" key="2">
    <source>
        <dbReference type="SAM" id="Phobius"/>
    </source>
</evidence>
<keyword evidence="3" id="KW-0732">Signal</keyword>
<gene>
    <name evidence="4" type="ORF">BDQ12DRAFT_670226</name>
</gene>
<protein>
    <recommendedName>
        <fullName evidence="6">Mid2 domain-containing protein</fullName>
    </recommendedName>
</protein>
<evidence type="ECO:0000313" key="5">
    <source>
        <dbReference type="Proteomes" id="UP000308652"/>
    </source>
</evidence>
<feature type="chain" id="PRO_5022761883" description="Mid2 domain-containing protein" evidence="3">
    <location>
        <begin position="17"/>
        <end position="401"/>
    </location>
</feature>
<proteinExistence type="predicted"/>
<sequence>MLSIIWILCLLQICTALNVTKVTPKSGGQQIIQQSTIIISTTKSTKDPAFVDVTLFGEGDNYTINVILSRNVTLENGTSMATYAIPAHVIGRYCIMLLPGGTMTNDVCGAPVGCNNDYGDAILAESPWFVIEYFAISTITPAPSVNAPAIAGPSLSSTTSGSSTSVFVFPTPSSSVTSGSEPTSAITSIPTPQNTDSTTTTSSPHNNKSKKIGAIVGGIIGGLILLGCFLLYLRRRATMTPPKEESQPRGRKAGPLAPFVVGDNSSSFRDVSPVTQRRREKERLHDPFASSEGPVLPSPLSAHFSQTGEAGSEGRSSLLSVDVVGELRALREEVRQLGERAVVIDTIREGDDSLPIKLLSLRRHVKIWDTMSSLETHYGKIRMAIAKLRDNPNVLYHMQEL</sequence>
<feature type="transmembrane region" description="Helical" evidence="2">
    <location>
        <begin position="212"/>
        <end position="233"/>
    </location>
</feature>
<feature type="region of interest" description="Disordered" evidence="1">
    <location>
        <begin position="264"/>
        <end position="298"/>
    </location>
</feature>
<organism evidence="4 5">
    <name type="scientific">Crucibulum laeve</name>
    <dbReference type="NCBI Taxonomy" id="68775"/>
    <lineage>
        <taxon>Eukaryota</taxon>
        <taxon>Fungi</taxon>
        <taxon>Dikarya</taxon>
        <taxon>Basidiomycota</taxon>
        <taxon>Agaricomycotina</taxon>
        <taxon>Agaricomycetes</taxon>
        <taxon>Agaricomycetidae</taxon>
        <taxon>Agaricales</taxon>
        <taxon>Agaricineae</taxon>
        <taxon>Nidulariaceae</taxon>
        <taxon>Crucibulum</taxon>
    </lineage>
</organism>
<feature type="region of interest" description="Disordered" evidence="1">
    <location>
        <begin position="240"/>
        <end position="259"/>
    </location>
</feature>
<feature type="signal peptide" evidence="3">
    <location>
        <begin position="1"/>
        <end position="16"/>
    </location>
</feature>
<keyword evidence="2" id="KW-1133">Transmembrane helix</keyword>
<feature type="compositionally biased region" description="Low complexity" evidence="1">
    <location>
        <begin position="172"/>
        <end position="206"/>
    </location>
</feature>
<evidence type="ECO:0000256" key="3">
    <source>
        <dbReference type="SAM" id="SignalP"/>
    </source>
</evidence>
<reference evidence="4 5" key="1">
    <citation type="journal article" date="2019" name="Nat. Ecol. Evol.">
        <title>Megaphylogeny resolves global patterns of mushroom evolution.</title>
        <authorList>
            <person name="Varga T."/>
            <person name="Krizsan K."/>
            <person name="Foldi C."/>
            <person name="Dima B."/>
            <person name="Sanchez-Garcia M."/>
            <person name="Sanchez-Ramirez S."/>
            <person name="Szollosi G.J."/>
            <person name="Szarkandi J.G."/>
            <person name="Papp V."/>
            <person name="Albert L."/>
            <person name="Andreopoulos W."/>
            <person name="Angelini C."/>
            <person name="Antonin V."/>
            <person name="Barry K.W."/>
            <person name="Bougher N.L."/>
            <person name="Buchanan P."/>
            <person name="Buyck B."/>
            <person name="Bense V."/>
            <person name="Catcheside P."/>
            <person name="Chovatia M."/>
            <person name="Cooper J."/>
            <person name="Damon W."/>
            <person name="Desjardin D."/>
            <person name="Finy P."/>
            <person name="Geml J."/>
            <person name="Haridas S."/>
            <person name="Hughes K."/>
            <person name="Justo A."/>
            <person name="Karasinski D."/>
            <person name="Kautmanova I."/>
            <person name="Kiss B."/>
            <person name="Kocsube S."/>
            <person name="Kotiranta H."/>
            <person name="LaButti K.M."/>
            <person name="Lechner B.E."/>
            <person name="Liimatainen K."/>
            <person name="Lipzen A."/>
            <person name="Lukacs Z."/>
            <person name="Mihaltcheva S."/>
            <person name="Morgado L.N."/>
            <person name="Niskanen T."/>
            <person name="Noordeloos M.E."/>
            <person name="Ohm R.A."/>
            <person name="Ortiz-Santana B."/>
            <person name="Ovrebo C."/>
            <person name="Racz N."/>
            <person name="Riley R."/>
            <person name="Savchenko A."/>
            <person name="Shiryaev A."/>
            <person name="Soop K."/>
            <person name="Spirin V."/>
            <person name="Szebenyi C."/>
            <person name="Tomsovsky M."/>
            <person name="Tulloss R.E."/>
            <person name="Uehling J."/>
            <person name="Grigoriev I.V."/>
            <person name="Vagvolgyi C."/>
            <person name="Papp T."/>
            <person name="Martin F.M."/>
            <person name="Miettinen O."/>
            <person name="Hibbett D.S."/>
            <person name="Nagy L.G."/>
        </authorList>
    </citation>
    <scope>NUCLEOTIDE SEQUENCE [LARGE SCALE GENOMIC DNA]</scope>
    <source>
        <strain evidence="4 5">CBS 166.37</strain>
    </source>
</reference>
<keyword evidence="2" id="KW-0472">Membrane</keyword>
<keyword evidence="5" id="KW-1185">Reference proteome</keyword>
<evidence type="ECO:0000313" key="4">
    <source>
        <dbReference type="EMBL" id="TFK33521.1"/>
    </source>
</evidence>
<keyword evidence="2" id="KW-0812">Transmembrane</keyword>
<dbReference type="AlphaFoldDB" id="A0A5C3LXM6"/>
<feature type="region of interest" description="Disordered" evidence="1">
    <location>
        <begin position="172"/>
        <end position="209"/>
    </location>
</feature>
<evidence type="ECO:0008006" key="6">
    <source>
        <dbReference type="Google" id="ProtNLM"/>
    </source>
</evidence>